<evidence type="ECO:0000256" key="1">
    <source>
        <dbReference type="ARBA" id="ARBA00013860"/>
    </source>
</evidence>
<dbReference type="PROSITE" id="PS51740">
    <property type="entry name" value="SPOVT_ABRB"/>
    <property type="match status" value="2"/>
</dbReference>
<organism evidence="9 10">
    <name type="scientific">Edaphobacillus lindanitolerans</name>
    <dbReference type="NCBI Taxonomy" id="550447"/>
    <lineage>
        <taxon>Bacteria</taxon>
        <taxon>Bacillati</taxon>
        <taxon>Bacillota</taxon>
        <taxon>Bacilli</taxon>
        <taxon>Bacillales</taxon>
        <taxon>Bacillaceae</taxon>
        <taxon>Edaphobacillus</taxon>
    </lineage>
</organism>
<dbReference type="InterPro" id="IPR035642">
    <property type="entry name" value="MraZ_N"/>
</dbReference>
<keyword evidence="4 7" id="KW-0805">Transcription regulation</keyword>
<dbReference type="InterPro" id="IPR035644">
    <property type="entry name" value="MraZ_C"/>
</dbReference>
<accession>A0A1U7PLN8</accession>
<evidence type="ECO:0000256" key="3">
    <source>
        <dbReference type="ARBA" id="ARBA00022737"/>
    </source>
</evidence>
<dbReference type="GO" id="GO:2000143">
    <property type="term" value="P:negative regulation of DNA-templated transcription initiation"/>
    <property type="evidence" value="ECO:0007669"/>
    <property type="project" value="TreeGrafter"/>
</dbReference>
<dbReference type="CDD" id="cd16320">
    <property type="entry name" value="MraZ_N"/>
    <property type="match status" value="1"/>
</dbReference>
<dbReference type="GO" id="GO:0009295">
    <property type="term" value="C:nucleoid"/>
    <property type="evidence" value="ECO:0007669"/>
    <property type="project" value="UniProtKB-SubCell"/>
</dbReference>
<keyword evidence="6 7" id="KW-0804">Transcription</keyword>
<dbReference type="GO" id="GO:0003700">
    <property type="term" value="F:DNA-binding transcription factor activity"/>
    <property type="evidence" value="ECO:0007669"/>
    <property type="project" value="UniProtKB-UniRule"/>
</dbReference>
<name>A0A1U7PLN8_9BACI</name>
<dbReference type="InterPro" id="IPR007159">
    <property type="entry name" value="SpoVT-AbrB_dom"/>
</dbReference>
<dbReference type="Pfam" id="PF02381">
    <property type="entry name" value="MraZ"/>
    <property type="match status" value="2"/>
</dbReference>
<gene>
    <name evidence="7" type="primary">mraZ</name>
    <name evidence="9" type="ORF">SAMN05428946_0287</name>
</gene>
<evidence type="ECO:0000256" key="4">
    <source>
        <dbReference type="ARBA" id="ARBA00023015"/>
    </source>
</evidence>
<feature type="domain" description="SpoVT-AbrB" evidence="8">
    <location>
        <begin position="20"/>
        <end position="62"/>
    </location>
</feature>
<dbReference type="STRING" id="550447.SAMN05428946_0287"/>
<comment type="subunit">
    <text evidence="7">Forms oligomers.</text>
</comment>
<dbReference type="SUPFAM" id="SSF89447">
    <property type="entry name" value="AbrB/MazE/MraZ-like"/>
    <property type="match status" value="1"/>
</dbReference>
<keyword evidence="2 7" id="KW-0963">Cytoplasm</keyword>
<dbReference type="Proteomes" id="UP000187550">
    <property type="component" value="Unassembled WGS sequence"/>
</dbReference>
<keyword evidence="10" id="KW-1185">Reference proteome</keyword>
<evidence type="ECO:0000256" key="6">
    <source>
        <dbReference type="ARBA" id="ARBA00023163"/>
    </source>
</evidence>
<sequence>MGGCGTLSLRCGVNPMFMGEYQHTVDSKGRIIIPAKFREHLEDGFVVTRGLDQCLFAYPMDEWKRLEEKLKALPVTKKDARAFTRFFFSGATEVELDKQGRVNIPATLLGYAGLEKDCIVLGVSSRIEIWSKTAWEDYFEESEESFNEIAENMIDFDI</sequence>
<dbReference type="InterPro" id="IPR038619">
    <property type="entry name" value="MraZ_sf"/>
</dbReference>
<evidence type="ECO:0000256" key="2">
    <source>
        <dbReference type="ARBA" id="ARBA00022490"/>
    </source>
</evidence>
<dbReference type="InterPro" id="IPR003444">
    <property type="entry name" value="MraZ"/>
</dbReference>
<evidence type="ECO:0000313" key="9">
    <source>
        <dbReference type="EMBL" id="SIT67873.1"/>
    </source>
</evidence>
<feature type="domain" description="SpoVT-AbrB" evidence="8">
    <location>
        <begin position="91"/>
        <end position="134"/>
    </location>
</feature>
<comment type="subcellular location">
    <subcellularLocation>
        <location evidence="7">Cytoplasm</location>
        <location evidence="7">Nucleoid</location>
    </subcellularLocation>
</comment>
<dbReference type="NCBIfam" id="TIGR00242">
    <property type="entry name" value="division/cell wall cluster transcriptional repressor MraZ"/>
    <property type="match status" value="1"/>
</dbReference>
<reference evidence="10" key="1">
    <citation type="submission" date="2017-01" db="EMBL/GenBank/DDBJ databases">
        <authorList>
            <person name="Varghese N."/>
            <person name="Submissions S."/>
        </authorList>
    </citation>
    <scope>NUCLEOTIDE SEQUENCE [LARGE SCALE GENOMIC DNA]</scope>
    <source>
        <strain evidence="10">MNA4</strain>
    </source>
</reference>
<comment type="similarity">
    <text evidence="7">Belongs to the MraZ family.</text>
</comment>
<dbReference type="AlphaFoldDB" id="A0A1U7PLN8"/>
<dbReference type="PANTHER" id="PTHR34701:SF1">
    <property type="entry name" value="TRANSCRIPTIONAL REGULATOR MRAZ"/>
    <property type="match status" value="1"/>
</dbReference>
<dbReference type="FunFam" id="3.40.1550.20:FF:000002">
    <property type="entry name" value="Transcriptional regulator MraZ"/>
    <property type="match status" value="1"/>
</dbReference>
<dbReference type="EMBL" id="FTPL01000001">
    <property type="protein sequence ID" value="SIT67873.1"/>
    <property type="molecule type" value="Genomic_DNA"/>
</dbReference>
<keyword evidence="5 7" id="KW-0238">DNA-binding</keyword>
<keyword evidence="3" id="KW-0677">Repeat</keyword>
<dbReference type="GO" id="GO:0000976">
    <property type="term" value="F:transcription cis-regulatory region binding"/>
    <property type="evidence" value="ECO:0007669"/>
    <property type="project" value="TreeGrafter"/>
</dbReference>
<dbReference type="InterPro" id="IPR037914">
    <property type="entry name" value="SpoVT-AbrB_sf"/>
</dbReference>
<protein>
    <recommendedName>
        <fullName evidence="1 7">Transcriptional regulator MraZ</fullName>
    </recommendedName>
</protein>
<evidence type="ECO:0000256" key="7">
    <source>
        <dbReference type="HAMAP-Rule" id="MF_01008"/>
    </source>
</evidence>
<dbReference type="CDD" id="cd16321">
    <property type="entry name" value="MraZ_C"/>
    <property type="match status" value="1"/>
</dbReference>
<dbReference type="HAMAP" id="MF_01008">
    <property type="entry name" value="MraZ"/>
    <property type="match status" value="1"/>
</dbReference>
<proteinExistence type="inferred from homology"/>
<dbReference type="InterPro" id="IPR020603">
    <property type="entry name" value="MraZ_dom"/>
</dbReference>
<dbReference type="GO" id="GO:0005737">
    <property type="term" value="C:cytoplasm"/>
    <property type="evidence" value="ECO:0007669"/>
    <property type="project" value="UniProtKB-UniRule"/>
</dbReference>
<dbReference type="PANTHER" id="PTHR34701">
    <property type="entry name" value="TRANSCRIPTIONAL REGULATOR MRAZ"/>
    <property type="match status" value="1"/>
</dbReference>
<evidence type="ECO:0000256" key="5">
    <source>
        <dbReference type="ARBA" id="ARBA00023125"/>
    </source>
</evidence>
<evidence type="ECO:0000259" key="8">
    <source>
        <dbReference type="PROSITE" id="PS51740"/>
    </source>
</evidence>
<evidence type="ECO:0000313" key="10">
    <source>
        <dbReference type="Proteomes" id="UP000187550"/>
    </source>
</evidence>
<dbReference type="Gene3D" id="3.40.1550.20">
    <property type="entry name" value="Transcriptional regulator MraZ domain"/>
    <property type="match status" value="1"/>
</dbReference>